<feature type="transmembrane region" description="Helical" evidence="8">
    <location>
        <begin position="15"/>
        <end position="36"/>
    </location>
</feature>
<keyword evidence="6 8" id="KW-1133">Transmembrane helix</keyword>
<evidence type="ECO:0000313" key="9">
    <source>
        <dbReference type="EMBL" id="MQS76960.1"/>
    </source>
</evidence>
<evidence type="ECO:0000313" key="10">
    <source>
        <dbReference type="EMBL" id="MQS98589.1"/>
    </source>
</evidence>
<organism evidence="9 12">
    <name type="scientific">Companilactobacillus halodurans</name>
    <dbReference type="NCBI Taxonomy" id="2584183"/>
    <lineage>
        <taxon>Bacteria</taxon>
        <taxon>Bacillati</taxon>
        <taxon>Bacillota</taxon>
        <taxon>Bacilli</taxon>
        <taxon>Lactobacillales</taxon>
        <taxon>Lactobacillaceae</taxon>
        <taxon>Companilactobacillus</taxon>
    </lineage>
</organism>
<dbReference type="GO" id="GO:0009103">
    <property type="term" value="P:lipopolysaccharide biosynthetic process"/>
    <property type="evidence" value="ECO:0007669"/>
    <property type="project" value="UniProtKB-ARBA"/>
</dbReference>
<dbReference type="GO" id="GO:0016763">
    <property type="term" value="F:pentosyltransferase activity"/>
    <property type="evidence" value="ECO:0007669"/>
    <property type="project" value="TreeGrafter"/>
</dbReference>
<comment type="subcellular location">
    <subcellularLocation>
        <location evidence="1">Cell membrane</location>
        <topology evidence="1">Multi-pass membrane protein</topology>
    </subcellularLocation>
</comment>
<evidence type="ECO:0000313" key="11">
    <source>
        <dbReference type="Proteomes" id="UP000371423"/>
    </source>
</evidence>
<dbReference type="Proteomes" id="UP000414364">
    <property type="component" value="Unassembled WGS sequence"/>
</dbReference>
<keyword evidence="5 8" id="KW-0812">Transmembrane</keyword>
<proteinExistence type="predicted"/>
<evidence type="ECO:0000256" key="6">
    <source>
        <dbReference type="ARBA" id="ARBA00022989"/>
    </source>
</evidence>
<dbReference type="OrthoDB" id="2787520at2"/>
<dbReference type="PANTHER" id="PTHR33908">
    <property type="entry name" value="MANNOSYLTRANSFERASE YKCB-RELATED"/>
    <property type="match status" value="1"/>
</dbReference>
<feature type="transmembrane region" description="Helical" evidence="8">
    <location>
        <begin position="399"/>
        <end position="417"/>
    </location>
</feature>
<feature type="transmembrane region" description="Helical" evidence="8">
    <location>
        <begin position="129"/>
        <end position="146"/>
    </location>
</feature>
<evidence type="ECO:0000256" key="7">
    <source>
        <dbReference type="ARBA" id="ARBA00023136"/>
    </source>
</evidence>
<evidence type="ECO:0000256" key="2">
    <source>
        <dbReference type="ARBA" id="ARBA00022475"/>
    </source>
</evidence>
<evidence type="ECO:0000256" key="8">
    <source>
        <dbReference type="SAM" id="Phobius"/>
    </source>
</evidence>
<dbReference type="InterPro" id="IPR050297">
    <property type="entry name" value="LipidA_mod_glycosyltrf_83"/>
</dbReference>
<evidence type="ECO:0000256" key="5">
    <source>
        <dbReference type="ARBA" id="ARBA00022692"/>
    </source>
</evidence>
<feature type="transmembrane region" description="Helical" evidence="8">
    <location>
        <begin position="216"/>
        <end position="235"/>
    </location>
</feature>
<evidence type="ECO:0000313" key="12">
    <source>
        <dbReference type="Proteomes" id="UP000414364"/>
    </source>
</evidence>
<feature type="transmembrane region" description="Helical" evidence="8">
    <location>
        <begin position="48"/>
        <end position="66"/>
    </location>
</feature>
<dbReference type="PANTHER" id="PTHR33908:SF11">
    <property type="entry name" value="MEMBRANE PROTEIN"/>
    <property type="match status" value="1"/>
</dbReference>
<evidence type="ECO:0000256" key="1">
    <source>
        <dbReference type="ARBA" id="ARBA00004651"/>
    </source>
</evidence>
<keyword evidence="2" id="KW-1003">Cell membrane</keyword>
<reference evidence="11 12" key="1">
    <citation type="journal article" date="2019" name="Syst. Appl. Microbiol.">
        <title>Polyphasic characterization of two novel Lactobacillus spp. isolated from blown salami packages: Description of Lactobacillus halodurans sp. nov. and Lactobacillus salsicarnum sp. nov.</title>
        <authorList>
            <person name="Schuster J.A."/>
            <person name="Klingl A."/>
            <person name="Vogel R.F."/>
            <person name="Ehrmann M.A."/>
        </authorList>
    </citation>
    <scope>NUCLEOTIDE SEQUENCE [LARGE SCALE GENOMIC DNA]</scope>
    <source>
        <strain evidence="10 11">TMW 1.1920</strain>
        <strain evidence="9 12">TMW 1.2172</strain>
    </source>
</reference>
<gene>
    <name evidence="10" type="ORF">FHL05_12080</name>
    <name evidence="9" type="ORF">FHL06_11490</name>
</gene>
<feature type="transmembrane region" description="Helical" evidence="8">
    <location>
        <begin position="371"/>
        <end position="392"/>
    </location>
</feature>
<dbReference type="GO" id="GO:0005886">
    <property type="term" value="C:plasma membrane"/>
    <property type="evidence" value="ECO:0007669"/>
    <property type="project" value="UniProtKB-SubCell"/>
</dbReference>
<keyword evidence="7 8" id="KW-0472">Membrane</keyword>
<keyword evidence="3" id="KW-0328">Glycosyltransferase</keyword>
<keyword evidence="4 9" id="KW-0808">Transferase</keyword>
<feature type="transmembrane region" description="Helical" evidence="8">
    <location>
        <begin position="242"/>
        <end position="264"/>
    </location>
</feature>
<name>A0A5P0ZRQ9_9LACO</name>
<accession>A0A5P0ZRQ9</accession>
<dbReference type="EMBL" id="VDFO01000069">
    <property type="protein sequence ID" value="MQS98589.1"/>
    <property type="molecule type" value="Genomic_DNA"/>
</dbReference>
<dbReference type="AlphaFoldDB" id="A0A5P0ZRQ9"/>
<feature type="transmembrane region" description="Helical" evidence="8">
    <location>
        <begin position="423"/>
        <end position="446"/>
    </location>
</feature>
<feature type="transmembrane region" description="Helical" evidence="8">
    <location>
        <begin position="152"/>
        <end position="172"/>
    </location>
</feature>
<evidence type="ECO:0000256" key="3">
    <source>
        <dbReference type="ARBA" id="ARBA00022676"/>
    </source>
</evidence>
<keyword evidence="11" id="KW-1185">Reference proteome</keyword>
<comment type="caution">
    <text evidence="9">The sequence shown here is derived from an EMBL/GenBank/DDBJ whole genome shotgun (WGS) entry which is preliminary data.</text>
</comment>
<dbReference type="EMBL" id="VDFP01000036">
    <property type="protein sequence ID" value="MQS76960.1"/>
    <property type="molecule type" value="Genomic_DNA"/>
</dbReference>
<dbReference type="Proteomes" id="UP000371423">
    <property type="component" value="Unassembled WGS sequence"/>
</dbReference>
<evidence type="ECO:0000256" key="4">
    <source>
        <dbReference type="ARBA" id="ARBA00022679"/>
    </source>
</evidence>
<protein>
    <submittedName>
        <fullName evidence="9">Glycosyltransferase family 39 protein</fullName>
    </submittedName>
</protein>
<sequence length="457" mass="52609">MLSHYYHSFAFVNPIRNFILIIVSLALLFITGFVLAKIKTEDQKINRIVLGALLLIFIIVGTVWILKVPNQQTSDFGNFWSRAPVVFTERRIYSSPTDYFAKYAYQTGFIIYVASVIKIFGFNIFAIQFLNVIYQALILLFTYLLVNKIFKKVVVARLSVLLLMIDLDWFALNSQTDNQYLGSLLYLITFYLLMNDKIWSYILAGITLTGGCLVRPIGPVIIAGIVVFAIFYIWFTNNNYKAALKVVLSLLIYFVLFAVAGWGIKASGINEYGLSNTDQEWKFMVGLHYQSNGTYSNDMNNFIDDSKPRETTRRIEKAQIKKEIKYLNDNNLWLKFFFNKNQLLWSTPTMATDFTSYNLNHSPTTVKIIDFLAYLGSIFLIIFSWIGSLKLFKTKFSKNLYLLILPLMAFVVVQLLIEVQGRYRIEFLPIIAVIGGLGFAQVLNWFKYLLPKSKKAN</sequence>